<keyword evidence="10" id="KW-0804">Transcription</keyword>
<reference evidence="16 17" key="1">
    <citation type="submission" date="2017-10" db="EMBL/GenBank/DDBJ databases">
        <title>The draft genome sequence of Lewinella nigricans NBRC 102662.</title>
        <authorList>
            <person name="Wang K."/>
        </authorList>
    </citation>
    <scope>NUCLEOTIDE SEQUENCE [LARGE SCALE GENOMIC DNA]</scope>
    <source>
        <strain evidence="16 17">NBRC 102662</strain>
    </source>
</reference>
<dbReference type="InterPro" id="IPR036890">
    <property type="entry name" value="HATPase_C_sf"/>
</dbReference>
<dbReference type="InterPro" id="IPR004358">
    <property type="entry name" value="Sig_transdc_His_kin-like_C"/>
</dbReference>
<dbReference type="SUPFAM" id="SSF46689">
    <property type="entry name" value="Homeodomain-like"/>
    <property type="match status" value="1"/>
</dbReference>
<comment type="caution">
    <text evidence="16">The sequence shown here is derived from an EMBL/GenBank/DDBJ whole genome shotgun (WGS) entry which is preliminary data.</text>
</comment>
<feature type="domain" description="Response regulatory" evidence="15">
    <location>
        <begin position="1138"/>
        <end position="1256"/>
    </location>
</feature>
<evidence type="ECO:0000256" key="11">
    <source>
        <dbReference type="PROSITE-ProRule" id="PRU00169"/>
    </source>
</evidence>
<dbReference type="InterPro" id="IPR011006">
    <property type="entry name" value="CheY-like_superfamily"/>
</dbReference>
<dbReference type="Proteomes" id="UP000223913">
    <property type="component" value="Unassembled WGS sequence"/>
</dbReference>
<keyword evidence="17" id="KW-1185">Reference proteome</keyword>
<dbReference type="PROSITE" id="PS50110">
    <property type="entry name" value="RESPONSE_REGULATORY"/>
    <property type="match status" value="1"/>
</dbReference>
<keyword evidence="9" id="KW-0805">Transcription regulation</keyword>
<dbReference type="InterPro" id="IPR015943">
    <property type="entry name" value="WD40/YVTN_repeat-like_dom_sf"/>
</dbReference>
<evidence type="ECO:0000256" key="6">
    <source>
        <dbReference type="ARBA" id="ARBA00022777"/>
    </source>
</evidence>
<dbReference type="CDD" id="cd17574">
    <property type="entry name" value="REC_OmpR"/>
    <property type="match status" value="1"/>
</dbReference>
<evidence type="ECO:0000259" key="15">
    <source>
        <dbReference type="PROSITE" id="PS50110"/>
    </source>
</evidence>
<dbReference type="Pfam" id="PF07495">
    <property type="entry name" value="Y_Y_Y"/>
    <property type="match status" value="1"/>
</dbReference>
<feature type="domain" description="Histidine kinase" evidence="14">
    <location>
        <begin position="875"/>
        <end position="1096"/>
    </location>
</feature>
<dbReference type="InterPro" id="IPR013783">
    <property type="entry name" value="Ig-like_fold"/>
</dbReference>
<dbReference type="Gene3D" id="3.30.565.10">
    <property type="entry name" value="Histidine kinase-like ATPase, C-terminal domain"/>
    <property type="match status" value="1"/>
</dbReference>
<dbReference type="Gene3D" id="1.10.10.60">
    <property type="entry name" value="Homeodomain-like"/>
    <property type="match status" value="1"/>
</dbReference>
<keyword evidence="8" id="KW-0902">Two-component regulatory system</keyword>
<dbReference type="PROSITE" id="PS01124">
    <property type="entry name" value="HTH_ARAC_FAMILY_2"/>
    <property type="match status" value="1"/>
</dbReference>
<keyword evidence="3 11" id="KW-0597">Phosphoprotein</keyword>
<name>A0A2D0N7J1_FLAN2</name>
<feature type="modified residue" description="4-aspartylphosphate" evidence="11">
    <location>
        <position position="1189"/>
    </location>
</feature>
<dbReference type="SMART" id="SM00387">
    <property type="entry name" value="HATPase_c"/>
    <property type="match status" value="1"/>
</dbReference>
<gene>
    <name evidence="16" type="ORF">CRP01_23160</name>
</gene>
<evidence type="ECO:0000256" key="1">
    <source>
        <dbReference type="ARBA" id="ARBA00000085"/>
    </source>
</evidence>
<dbReference type="Pfam" id="PF00512">
    <property type="entry name" value="HisKA"/>
    <property type="match status" value="1"/>
</dbReference>
<evidence type="ECO:0000256" key="4">
    <source>
        <dbReference type="ARBA" id="ARBA00022679"/>
    </source>
</evidence>
<dbReference type="PRINTS" id="PR00344">
    <property type="entry name" value="BCTRLSENSOR"/>
</dbReference>
<dbReference type="SMART" id="SM00448">
    <property type="entry name" value="REC"/>
    <property type="match status" value="1"/>
</dbReference>
<evidence type="ECO:0000313" key="17">
    <source>
        <dbReference type="Proteomes" id="UP000223913"/>
    </source>
</evidence>
<dbReference type="PANTHER" id="PTHR43547">
    <property type="entry name" value="TWO-COMPONENT HISTIDINE KINASE"/>
    <property type="match status" value="1"/>
</dbReference>
<keyword evidence="12" id="KW-0812">Transmembrane</keyword>
<comment type="catalytic activity">
    <reaction evidence="1">
        <text>ATP + protein L-histidine = ADP + protein N-phospho-L-histidine.</text>
        <dbReference type="EC" id="2.7.13.3"/>
    </reaction>
</comment>
<keyword evidence="5" id="KW-0547">Nucleotide-binding</keyword>
<dbReference type="RefSeq" id="WP_099152485.1">
    <property type="nucleotide sequence ID" value="NZ_PDUD01000027.1"/>
</dbReference>
<dbReference type="GO" id="GO:0043565">
    <property type="term" value="F:sequence-specific DNA binding"/>
    <property type="evidence" value="ECO:0007669"/>
    <property type="project" value="InterPro"/>
</dbReference>
<keyword evidence="12" id="KW-1133">Transmembrane helix</keyword>
<keyword evidence="12" id="KW-0472">Membrane</keyword>
<dbReference type="InterPro" id="IPR036097">
    <property type="entry name" value="HisK_dim/P_sf"/>
</dbReference>
<keyword evidence="4" id="KW-0808">Transferase</keyword>
<dbReference type="GO" id="GO:0000155">
    <property type="term" value="F:phosphorelay sensor kinase activity"/>
    <property type="evidence" value="ECO:0007669"/>
    <property type="project" value="InterPro"/>
</dbReference>
<dbReference type="SUPFAM" id="SSF52172">
    <property type="entry name" value="CheY-like"/>
    <property type="match status" value="1"/>
</dbReference>
<dbReference type="Gene3D" id="2.130.10.10">
    <property type="entry name" value="YVTN repeat-like/Quinoprotein amine dehydrogenase"/>
    <property type="match status" value="2"/>
</dbReference>
<dbReference type="CDD" id="cd00082">
    <property type="entry name" value="HisKA"/>
    <property type="match status" value="1"/>
</dbReference>
<evidence type="ECO:0000256" key="5">
    <source>
        <dbReference type="ARBA" id="ARBA00022741"/>
    </source>
</evidence>
<evidence type="ECO:0000259" key="14">
    <source>
        <dbReference type="PROSITE" id="PS50109"/>
    </source>
</evidence>
<dbReference type="Pfam" id="PF00072">
    <property type="entry name" value="Response_reg"/>
    <property type="match status" value="1"/>
</dbReference>
<dbReference type="EC" id="2.7.13.3" evidence="2"/>
<accession>A0A2D0N7J1</accession>
<dbReference type="PROSITE" id="PS50109">
    <property type="entry name" value="HIS_KIN"/>
    <property type="match status" value="1"/>
</dbReference>
<dbReference type="Gene3D" id="2.60.40.10">
    <property type="entry name" value="Immunoglobulins"/>
    <property type="match status" value="1"/>
</dbReference>
<keyword evidence="7" id="KW-0067">ATP-binding</keyword>
<dbReference type="InterPro" id="IPR001789">
    <property type="entry name" value="Sig_transdc_resp-reg_receiver"/>
</dbReference>
<dbReference type="SUPFAM" id="SSF63829">
    <property type="entry name" value="Calcium-dependent phosphotriesterase"/>
    <property type="match status" value="1"/>
</dbReference>
<protein>
    <recommendedName>
        <fullName evidence="2">histidine kinase</fullName>
        <ecNumber evidence="2">2.7.13.3</ecNumber>
    </recommendedName>
</protein>
<evidence type="ECO:0000256" key="12">
    <source>
        <dbReference type="SAM" id="Phobius"/>
    </source>
</evidence>
<dbReference type="InterPro" id="IPR003661">
    <property type="entry name" value="HisK_dim/P_dom"/>
</dbReference>
<dbReference type="InterPro" id="IPR009057">
    <property type="entry name" value="Homeodomain-like_sf"/>
</dbReference>
<evidence type="ECO:0000256" key="7">
    <source>
        <dbReference type="ARBA" id="ARBA00022840"/>
    </source>
</evidence>
<organism evidence="16 17">
    <name type="scientific">Flavilitoribacter nigricans (strain ATCC 23147 / DSM 23189 / NBRC 102662 / NCIMB 1420 / SS-2)</name>
    <name type="common">Lewinella nigricans</name>
    <dbReference type="NCBI Taxonomy" id="1122177"/>
    <lineage>
        <taxon>Bacteria</taxon>
        <taxon>Pseudomonadati</taxon>
        <taxon>Bacteroidota</taxon>
        <taxon>Saprospiria</taxon>
        <taxon>Saprospirales</taxon>
        <taxon>Lewinellaceae</taxon>
        <taxon>Flavilitoribacter</taxon>
    </lineage>
</organism>
<proteinExistence type="predicted"/>
<dbReference type="InterPro" id="IPR018060">
    <property type="entry name" value="HTH_AraC"/>
</dbReference>
<dbReference type="Gene3D" id="1.10.287.130">
    <property type="match status" value="1"/>
</dbReference>
<dbReference type="FunFam" id="3.30.565.10:FF:000037">
    <property type="entry name" value="Hybrid sensor histidine kinase/response regulator"/>
    <property type="match status" value="1"/>
</dbReference>
<feature type="transmembrane region" description="Helical" evidence="12">
    <location>
        <begin position="816"/>
        <end position="834"/>
    </location>
</feature>
<dbReference type="SUPFAM" id="SSF55874">
    <property type="entry name" value="ATPase domain of HSP90 chaperone/DNA topoisomerase II/histidine kinase"/>
    <property type="match status" value="1"/>
</dbReference>
<dbReference type="Pfam" id="PF02518">
    <property type="entry name" value="HATPase_c"/>
    <property type="match status" value="1"/>
</dbReference>
<keyword evidence="6" id="KW-0418">Kinase</keyword>
<dbReference type="GO" id="GO:0005524">
    <property type="term" value="F:ATP binding"/>
    <property type="evidence" value="ECO:0007669"/>
    <property type="project" value="UniProtKB-KW"/>
</dbReference>
<sequence length="1383" mass="158170">MHYSFRLILILNLCWLLAILLPAQDYTAARTSTFSFDSLPDVSVSYRNHFQGEDFSYSSVCLAGAVMDHRGRLWLNSCGVLRVINAITVLQFDGYEFFPVELKMADGQRLINPAFMGIDREGRLFGRYSREAALIYYDPENGSTQKISLAEEGADKKDLIHAQYLQGWTFALLNDRSRNELQLLSLHQGHIQEEVRVETYGSSNSSKHLLYPSNRTSESVWLINGNLPLHRWERKDKKLYDYERSDFKFPATASENVLPEHEINFSIAESKSGEVYAVSQHNSGNNLFLLDRQENVFNAIADQFPPDWMPLHIYQDQANNLCFLFQDRYEAYRAILQDSTGKRYDYSAVVEGISDITEIKSKDFFQQLFITSKNGLYSIGIRPHELMTQVLTDKWVAGLAELPDGRFIAGIIPSGFSVVDKNLRTALFADLPDHSCLPGLVTGRMFQQVVPDSLGNYWFLNEQKLVRYHFASGQCNTYDLPFRVSLLAFVREDLIALVHAQNRLLFYDISTRTIRNFGPEIPDQFPAKIRGLHLGTNGLLWIPTNSGLWKIDLDNAHGERIQLPGDLNDARIIGFFEDEQQRLWLGTYYHGLQIYNRKTGEIKSIDRRHGLSSNAIMSIIGDRGGDIWATTENGINVLSAEGEILFELHREDGLTAERFERFDPLLTSDGRLLFGSPQGVNIIQPEEMKEHYKKSLGNQIYLTELSYFDRTRDKEVVRRSGFAQVGTIQLPAQHPYLKIKFALSNYLEPGRHRYAYRLEGLDEDWIYLGSQNELNFNRLPPGRYRLLIKGADHRNNWTSEPVSIPIHTHDFFFKQIWFYVLIIGVISFLAMVWIRRLKTEVKRRTLQIQHDKEVIEQQAQELQKLDELKSRFFTNISHELRTPITLITAPVEQLLQKSAGQLGHKTKKSLLMALNNGRKLLRLVEELLDLSRLEADKIQLEESPTPLVQYCRRIFQQFASAAEATQVEYVFIDRWPEEENTVWLDRGRLEKILSNLLSNALKFTSSGGSVHFKLWQQEDNILIEVKDTGRGIAQEDLPHIFDRYFQTKNTSLAEEGGTGIGLALARELTRVMEGSLKAESDWGRGSTFTLSLPYKPAAAVAVPAEVILEGALDNSNQSRPEVVQPVIVANEPLPGRPWLLIVEDNPDMQHLLSSLLSEQYACLLAANGREALELLADSGFRLPALILSDIMMPQMDGYALLERLKEMPGLQKIPVIMLTSKSGEEDKLRALRLGVDDYLTKPFTAEELQLRVNRLITNSRRRSAFQQTDKTPETLTPDADQLWLQKLETAAIQALDQAYGLSKSYLAHEMELSERQLLRRIKGLTGLTIHQYILEIKLQRARYLLEKRTYTTLKEVARACGFSSAGYFSKVYEKHFGVRPEVR</sequence>
<evidence type="ECO:0000256" key="10">
    <source>
        <dbReference type="ARBA" id="ARBA00023163"/>
    </source>
</evidence>
<dbReference type="Gene3D" id="3.40.50.2300">
    <property type="match status" value="1"/>
</dbReference>
<evidence type="ECO:0000256" key="9">
    <source>
        <dbReference type="ARBA" id="ARBA00023015"/>
    </source>
</evidence>
<dbReference type="InterPro" id="IPR011123">
    <property type="entry name" value="Y_Y_Y"/>
</dbReference>
<dbReference type="InterPro" id="IPR005467">
    <property type="entry name" value="His_kinase_dom"/>
</dbReference>
<evidence type="ECO:0000313" key="16">
    <source>
        <dbReference type="EMBL" id="PHN04099.1"/>
    </source>
</evidence>
<evidence type="ECO:0000256" key="8">
    <source>
        <dbReference type="ARBA" id="ARBA00023012"/>
    </source>
</evidence>
<dbReference type="Pfam" id="PF12833">
    <property type="entry name" value="HTH_18"/>
    <property type="match status" value="1"/>
</dbReference>
<dbReference type="PANTHER" id="PTHR43547:SF2">
    <property type="entry name" value="HYBRID SIGNAL TRANSDUCTION HISTIDINE KINASE C"/>
    <property type="match status" value="1"/>
</dbReference>
<dbReference type="SMART" id="SM00388">
    <property type="entry name" value="HisKA"/>
    <property type="match status" value="1"/>
</dbReference>
<dbReference type="EMBL" id="PDUD01000027">
    <property type="protein sequence ID" value="PHN04099.1"/>
    <property type="molecule type" value="Genomic_DNA"/>
</dbReference>
<dbReference type="SUPFAM" id="SSF47384">
    <property type="entry name" value="Homodimeric domain of signal transducing histidine kinase"/>
    <property type="match status" value="1"/>
</dbReference>
<dbReference type="GO" id="GO:0003700">
    <property type="term" value="F:DNA-binding transcription factor activity"/>
    <property type="evidence" value="ECO:0007669"/>
    <property type="project" value="InterPro"/>
</dbReference>
<dbReference type="SMART" id="SM00342">
    <property type="entry name" value="HTH_ARAC"/>
    <property type="match status" value="1"/>
</dbReference>
<evidence type="ECO:0000256" key="2">
    <source>
        <dbReference type="ARBA" id="ARBA00012438"/>
    </source>
</evidence>
<feature type="domain" description="HTH araC/xylS-type" evidence="13">
    <location>
        <begin position="1285"/>
        <end position="1383"/>
    </location>
</feature>
<dbReference type="OrthoDB" id="9806995at2"/>
<evidence type="ECO:0000259" key="13">
    <source>
        <dbReference type="PROSITE" id="PS01124"/>
    </source>
</evidence>
<dbReference type="InterPro" id="IPR003594">
    <property type="entry name" value="HATPase_dom"/>
</dbReference>
<evidence type="ECO:0000256" key="3">
    <source>
        <dbReference type="ARBA" id="ARBA00022553"/>
    </source>
</evidence>